<accession>A0AAU6P916</accession>
<dbReference type="RefSeq" id="WP_338733473.1">
    <property type="nucleotide sequence ID" value="NZ_CP136924.1"/>
</dbReference>
<dbReference type="KEGG" id="mcaa:R3L15_04420"/>
<organism evidence="3">
    <name type="scientific">Mangrovimonas cancribranchiae</name>
    <dbReference type="NCBI Taxonomy" id="3080055"/>
    <lineage>
        <taxon>Bacteria</taxon>
        <taxon>Pseudomonadati</taxon>
        <taxon>Bacteroidota</taxon>
        <taxon>Flavobacteriia</taxon>
        <taxon>Flavobacteriales</taxon>
        <taxon>Flavobacteriaceae</taxon>
        <taxon>Mangrovimonas</taxon>
    </lineage>
</organism>
<protein>
    <submittedName>
        <fullName evidence="3">Uncharacterized protein</fullName>
    </submittedName>
</protein>
<evidence type="ECO:0000313" key="4">
    <source>
        <dbReference type="Proteomes" id="UP001368318"/>
    </source>
</evidence>
<name>A0AAU6P916_9FLAO</name>
<dbReference type="EMBL" id="CP136924">
    <property type="protein sequence ID" value="WXA03456.1"/>
    <property type="molecule type" value="Genomic_DNA"/>
</dbReference>
<sequence>MKDTFDTLRNNLTRSYVFYIPSKVYDDIQQTQLKDIIPYHITNTIVFLDDNNNPTEDTDELSKVELISKSNLLEKNIFTLIDAQESLTESQFKHLINKYWEHVETHTYLTHLMCTHLSEYIKDVSKNVSDMFALQSNYFSTHHSEIKRTFGVLLTSMFNNTLLTYSKKKSNINKTPLKNKKTVSSKKKPPKKPQLISNEKADRYLLETVFNIPSKMTAKVVNTVNNTKK</sequence>
<reference evidence="3 4" key="1">
    <citation type="submission" date="2023-10" db="EMBL/GenBank/DDBJ databases">
        <title>Culture-based analysis of two novel bacteria associated with mangrove crab gills.</title>
        <authorList>
            <person name="Yang X."/>
            <person name="Garuglieri E."/>
            <person name="Van Goethem M.W."/>
            <person name="Fusi M."/>
            <person name="Marasco R."/>
            <person name="Daffonchio D.G."/>
        </authorList>
    </citation>
    <scope>NUCLEOTIDE SEQUENCE</scope>
    <source>
        <strain evidence="3">UG2-1</strain>
        <strain evidence="2">UG2-2</strain>
        <strain evidence="4">UG2_2</strain>
    </source>
</reference>
<evidence type="ECO:0000313" key="3">
    <source>
        <dbReference type="EMBL" id="WXA14122.1"/>
    </source>
</evidence>
<feature type="compositionally biased region" description="Basic residues" evidence="1">
    <location>
        <begin position="174"/>
        <end position="191"/>
    </location>
</feature>
<dbReference type="Proteomes" id="UP001368318">
    <property type="component" value="Chromosome"/>
</dbReference>
<gene>
    <name evidence="3" type="ORF">R3L15_04420</name>
    <name evidence="2" type="ORF">R3L16_02980</name>
</gene>
<proteinExistence type="predicted"/>
<keyword evidence="4" id="KW-1185">Reference proteome</keyword>
<feature type="region of interest" description="Disordered" evidence="1">
    <location>
        <begin position="174"/>
        <end position="199"/>
    </location>
</feature>
<dbReference type="AlphaFoldDB" id="A0AAU6P916"/>
<evidence type="ECO:0000313" key="2">
    <source>
        <dbReference type="EMBL" id="WXA03456.1"/>
    </source>
</evidence>
<dbReference type="EMBL" id="CP136925">
    <property type="protein sequence ID" value="WXA14122.1"/>
    <property type="molecule type" value="Genomic_DNA"/>
</dbReference>
<evidence type="ECO:0000256" key="1">
    <source>
        <dbReference type="SAM" id="MobiDB-lite"/>
    </source>
</evidence>